<feature type="transmembrane region" description="Helical" evidence="1">
    <location>
        <begin position="47"/>
        <end position="66"/>
    </location>
</feature>
<evidence type="ECO:0000313" key="3">
    <source>
        <dbReference type="Proteomes" id="UP001499988"/>
    </source>
</evidence>
<accession>A0ABP9EAU8</accession>
<evidence type="ECO:0000256" key="1">
    <source>
        <dbReference type="SAM" id="Phobius"/>
    </source>
</evidence>
<feature type="transmembrane region" description="Helical" evidence="1">
    <location>
        <begin position="97"/>
        <end position="126"/>
    </location>
</feature>
<keyword evidence="3" id="KW-1185">Reference proteome</keyword>
<organism evidence="2 3">
    <name type="scientific">Ferrimonas pelagia</name>
    <dbReference type="NCBI Taxonomy" id="1177826"/>
    <lineage>
        <taxon>Bacteria</taxon>
        <taxon>Pseudomonadati</taxon>
        <taxon>Pseudomonadota</taxon>
        <taxon>Gammaproteobacteria</taxon>
        <taxon>Alteromonadales</taxon>
        <taxon>Ferrimonadaceae</taxon>
        <taxon>Ferrimonas</taxon>
    </lineage>
</organism>
<feature type="transmembrane region" description="Helical" evidence="1">
    <location>
        <begin position="240"/>
        <end position="260"/>
    </location>
</feature>
<dbReference type="Proteomes" id="UP001499988">
    <property type="component" value="Unassembled WGS sequence"/>
</dbReference>
<reference evidence="3" key="1">
    <citation type="journal article" date="2019" name="Int. J. Syst. Evol. Microbiol.">
        <title>The Global Catalogue of Microorganisms (GCM) 10K type strain sequencing project: providing services to taxonomists for standard genome sequencing and annotation.</title>
        <authorList>
            <consortium name="The Broad Institute Genomics Platform"/>
            <consortium name="The Broad Institute Genome Sequencing Center for Infectious Disease"/>
            <person name="Wu L."/>
            <person name="Ma J."/>
        </authorList>
    </citation>
    <scope>NUCLEOTIDE SEQUENCE [LARGE SCALE GENOMIC DNA]</scope>
    <source>
        <strain evidence="3">JCM 18401</strain>
    </source>
</reference>
<dbReference type="EMBL" id="BAABJZ010000004">
    <property type="protein sequence ID" value="GAA4873485.1"/>
    <property type="molecule type" value="Genomic_DNA"/>
</dbReference>
<keyword evidence="1" id="KW-1133">Transmembrane helix</keyword>
<evidence type="ECO:0000313" key="2">
    <source>
        <dbReference type="EMBL" id="GAA4873485.1"/>
    </source>
</evidence>
<name>A0ABP9EAU8_9GAMM</name>
<feature type="transmembrane region" description="Helical" evidence="1">
    <location>
        <begin position="172"/>
        <end position="193"/>
    </location>
</feature>
<keyword evidence="1" id="KW-0472">Membrane</keyword>
<feature type="transmembrane region" description="Helical" evidence="1">
    <location>
        <begin position="20"/>
        <end position="41"/>
    </location>
</feature>
<proteinExistence type="predicted"/>
<comment type="caution">
    <text evidence="2">The sequence shown here is derived from an EMBL/GenBank/DDBJ whole genome shotgun (WGS) entry which is preliminary data.</text>
</comment>
<sequence>MNLYRISSLIRAKHTGSFAVVWPSWLLHIGVLAVVLIGLGWLSKSEFYQPTSLYGLLLLGSMGFWARHFFNEYRNPLQALRWHTLPASQAEKWLSQWIVSALAMPLLLFAWFWLASVLAALALSWFGSRTALAIFNPLEPSVWASLKTYWALHPILFFGLVYFDKSPVIKSLAAMLMVPLLWMLLGYQILTIFGGQWHLRDFMHTSGFEVLLGMKPTGGVVLGAQHPLVVFAHQDAWQRVQPVVILLYSLYFWGLSYLRFKELDL</sequence>
<feature type="transmembrane region" description="Helical" evidence="1">
    <location>
        <begin position="146"/>
        <end position="163"/>
    </location>
</feature>
<dbReference type="RefSeq" id="WP_345332591.1">
    <property type="nucleotide sequence ID" value="NZ_BAABJZ010000004.1"/>
</dbReference>
<gene>
    <name evidence="2" type="ORF">GCM10023333_02930</name>
</gene>
<keyword evidence="1" id="KW-0812">Transmembrane</keyword>
<protein>
    <submittedName>
        <fullName evidence="2">Uncharacterized protein</fullName>
    </submittedName>
</protein>